<sequence length="76" mass="7991">MKEKIVLVLVSATEGPTFPAQDGSTKGIYVAPPKAGGVGKAGTEMRRRNEENSIRVGNLSEDTRAVVVAVLVLVLV</sequence>
<reference evidence="2" key="1">
    <citation type="journal article" date="2013" name="Science">
        <title>The Amborella genome and the evolution of flowering plants.</title>
        <authorList>
            <consortium name="Amborella Genome Project"/>
        </authorList>
    </citation>
    <scope>NUCLEOTIDE SEQUENCE [LARGE SCALE GENOMIC DNA]</scope>
</reference>
<protein>
    <submittedName>
        <fullName evidence="1">Uncharacterized protein</fullName>
    </submittedName>
</protein>
<keyword evidence="2" id="KW-1185">Reference proteome</keyword>
<evidence type="ECO:0000313" key="2">
    <source>
        <dbReference type="Proteomes" id="UP000017836"/>
    </source>
</evidence>
<accession>W1PIT8</accession>
<proteinExistence type="predicted"/>
<gene>
    <name evidence="1" type="ORF">AMTR_s00283p00014480</name>
</gene>
<dbReference type="STRING" id="13333.W1PIT8"/>
<dbReference type="EMBL" id="KI393686">
    <property type="protein sequence ID" value="ERN07629.1"/>
    <property type="molecule type" value="Genomic_DNA"/>
</dbReference>
<organism evidence="1 2">
    <name type="scientific">Amborella trichopoda</name>
    <dbReference type="NCBI Taxonomy" id="13333"/>
    <lineage>
        <taxon>Eukaryota</taxon>
        <taxon>Viridiplantae</taxon>
        <taxon>Streptophyta</taxon>
        <taxon>Embryophyta</taxon>
        <taxon>Tracheophyta</taxon>
        <taxon>Spermatophyta</taxon>
        <taxon>Magnoliopsida</taxon>
        <taxon>Amborellales</taxon>
        <taxon>Amborellaceae</taxon>
        <taxon>Amborella</taxon>
    </lineage>
</organism>
<dbReference type="AlphaFoldDB" id="W1PIT8"/>
<dbReference type="Proteomes" id="UP000017836">
    <property type="component" value="Unassembled WGS sequence"/>
</dbReference>
<evidence type="ECO:0000313" key="1">
    <source>
        <dbReference type="EMBL" id="ERN07629.1"/>
    </source>
</evidence>
<dbReference type="Gramene" id="ERN07629">
    <property type="protein sequence ID" value="ERN07629"/>
    <property type="gene ID" value="AMTR_s00283p00014480"/>
</dbReference>
<name>W1PIT8_AMBTC</name>
<dbReference type="HOGENOM" id="CLU_2657806_0_0_1"/>